<dbReference type="InterPro" id="IPR044534">
    <property type="entry name" value="TTL1-4"/>
</dbReference>
<sequence length="508" mass="58129">MSFSPGFLSSIFCSKEEDREYENLANAGNTNRNRDSSDDDYHKTESSNAQTAPSIQPENCTNVFNDVLRVRELGRELFISGRYADACTVYGEGLKYSTRDHILYCNRAVCWSKLGLWEQSVKDCNRALKIEPSYNKARFRRAASNEKLERWAAAVSDFEVLRGELPEDNEIAESLRRTREALNKSFKDENSSIDSRSKPDTKTTAKRFVEAFQMPEVSNPTYAFQDRTTADGNKDSAIFMGKLARVRELGRELFSSGRYAEACTVYGEGLKYNTRDHILYCNRAICWSKLGLWEQSVKDCDQALKIEPSYTKARFRRAVSNEKLERWAAAVSDFEVLRGELPENNEIADSLRRTRDALNKLYKAEISSIDPRSKPDSKTTAKRSTEAFHYAFHDRTTAVGNITTEQKLSHNSVTSRPKTNYIWVEKGTSSLYEIPKEIKNLFEKDIVPGVLKKHLSPSTYKEYFAALLYAEDYYHEALIEIWAPRPSPSPKHAHAQTHTHMRALPQDN</sequence>
<dbReference type="Proteomes" id="UP001188597">
    <property type="component" value="Unassembled WGS sequence"/>
</dbReference>
<feature type="compositionally biased region" description="Basic and acidic residues" evidence="1">
    <location>
        <begin position="32"/>
        <end position="45"/>
    </location>
</feature>
<proteinExistence type="predicted"/>
<comment type="caution">
    <text evidence="2">The sequence shown here is derived from an EMBL/GenBank/DDBJ whole genome shotgun (WGS) entry which is preliminary data.</text>
</comment>
<feature type="compositionally biased region" description="Basic residues" evidence="1">
    <location>
        <begin position="491"/>
        <end position="501"/>
    </location>
</feature>
<name>A0AA88VVC2_9ASTE</name>
<evidence type="ECO:0000256" key="1">
    <source>
        <dbReference type="SAM" id="MobiDB-lite"/>
    </source>
</evidence>
<feature type="compositionally biased region" description="Polar residues" evidence="1">
    <location>
        <begin position="46"/>
        <end position="57"/>
    </location>
</feature>
<evidence type="ECO:0000313" key="2">
    <source>
        <dbReference type="EMBL" id="KAK3014753.1"/>
    </source>
</evidence>
<dbReference type="SMART" id="SM00028">
    <property type="entry name" value="TPR"/>
    <property type="match status" value="4"/>
</dbReference>
<accession>A0AA88VVC2</accession>
<feature type="region of interest" description="Disordered" evidence="1">
    <location>
        <begin position="23"/>
        <end position="57"/>
    </location>
</feature>
<evidence type="ECO:0000313" key="3">
    <source>
        <dbReference type="Proteomes" id="UP001188597"/>
    </source>
</evidence>
<dbReference type="Gene3D" id="1.25.40.10">
    <property type="entry name" value="Tetratricopeptide repeat domain"/>
    <property type="match status" value="2"/>
</dbReference>
<dbReference type="EMBL" id="JAVXUP010001195">
    <property type="protein sequence ID" value="KAK3014753.1"/>
    <property type="molecule type" value="Genomic_DNA"/>
</dbReference>
<dbReference type="AlphaFoldDB" id="A0AA88VVC2"/>
<feature type="region of interest" description="Disordered" evidence="1">
    <location>
        <begin position="488"/>
        <end position="508"/>
    </location>
</feature>
<dbReference type="PANTHER" id="PTHR46050:SF29">
    <property type="entry name" value="TPR REPEAT-CONTAINING THIOREDOXIN TTL4"/>
    <property type="match status" value="1"/>
</dbReference>
<keyword evidence="3" id="KW-1185">Reference proteome</keyword>
<reference evidence="2" key="1">
    <citation type="submission" date="2022-12" db="EMBL/GenBank/DDBJ databases">
        <title>Draft genome assemblies for two species of Escallonia (Escalloniales).</title>
        <authorList>
            <person name="Chanderbali A."/>
            <person name="Dervinis C."/>
            <person name="Anghel I."/>
            <person name="Soltis D."/>
            <person name="Soltis P."/>
            <person name="Zapata F."/>
        </authorList>
    </citation>
    <scope>NUCLEOTIDE SEQUENCE</scope>
    <source>
        <strain evidence="2">UCBG64.0493</strain>
        <tissue evidence="2">Leaf</tissue>
    </source>
</reference>
<dbReference type="PANTHER" id="PTHR46050">
    <property type="entry name" value="TPR REPEAT-CONTAINING THIOREDOXIN"/>
    <property type="match status" value="1"/>
</dbReference>
<organism evidence="2 3">
    <name type="scientific">Escallonia herrerae</name>
    <dbReference type="NCBI Taxonomy" id="1293975"/>
    <lineage>
        <taxon>Eukaryota</taxon>
        <taxon>Viridiplantae</taxon>
        <taxon>Streptophyta</taxon>
        <taxon>Embryophyta</taxon>
        <taxon>Tracheophyta</taxon>
        <taxon>Spermatophyta</taxon>
        <taxon>Magnoliopsida</taxon>
        <taxon>eudicotyledons</taxon>
        <taxon>Gunneridae</taxon>
        <taxon>Pentapetalae</taxon>
        <taxon>asterids</taxon>
        <taxon>campanulids</taxon>
        <taxon>Escalloniales</taxon>
        <taxon>Escalloniaceae</taxon>
        <taxon>Escallonia</taxon>
    </lineage>
</organism>
<dbReference type="SUPFAM" id="SSF48452">
    <property type="entry name" value="TPR-like"/>
    <property type="match status" value="2"/>
</dbReference>
<dbReference type="InterPro" id="IPR011990">
    <property type="entry name" value="TPR-like_helical_dom_sf"/>
</dbReference>
<protein>
    <submittedName>
        <fullName evidence="2">Uncharacterized protein</fullName>
    </submittedName>
</protein>
<dbReference type="GO" id="GO:0005737">
    <property type="term" value="C:cytoplasm"/>
    <property type="evidence" value="ECO:0007669"/>
    <property type="project" value="TreeGrafter"/>
</dbReference>
<dbReference type="InterPro" id="IPR019734">
    <property type="entry name" value="TPR_rpt"/>
</dbReference>
<gene>
    <name evidence="2" type="ORF">RJ639_009908</name>
</gene>
<dbReference type="Pfam" id="PF00515">
    <property type="entry name" value="TPR_1"/>
    <property type="match status" value="1"/>
</dbReference>